<sequence length="489" mass="56515">MQRRLEELEELNKKGILPYAYNYDVNSYSNLIKENFENYEGKDVKIAGRIMTLRRMGKASFAHLQDNQGKIQIYLRKDDIGDYYDVFKLLDIGDIIGVEGYVFKTKTGEISVHAKSFQLLAKSIRPIPIAKEQIDENGNKIIYDQFADKELRYRQRYLDLIVNPEVKEVFFQRSKIVTEIRKYLDNNGLLEVETPILQPLYGGASARPFVTHHNALDIDLYLRIADELYLKRLIVGGFDGVYEISKDFRNEGMDRTHNPEFTMLELYVAYKDYFWMMDFVEKMVSNIAVNVFSKTEFEIEGTKINFNPPWKRISMVDELKNVTGIDVLQASSDDLKKVLKSKNVDLEGGESKGKLIDLLFEVTIQPTLIQPTFVMDYPVELSPLAKKHRSREGLVERFEGFVLGREICNAFSELNDPIDQKARFIEQSKMRDEGDEEAHQIDEDYVRALEYGMPPTAGLGVGIDRLVMLLTNQSSIRDVLLFPQMKPQK</sequence>
<evidence type="ECO:0000313" key="14">
    <source>
        <dbReference type="EMBL" id="MDF1611439.1"/>
    </source>
</evidence>
<dbReference type="GO" id="GO:0000287">
    <property type="term" value="F:magnesium ion binding"/>
    <property type="evidence" value="ECO:0007669"/>
    <property type="project" value="UniProtKB-UniRule"/>
</dbReference>
<comment type="similarity">
    <text evidence="2 11">Belongs to the class-II aminoacyl-tRNA synthetase family.</text>
</comment>
<dbReference type="Gene3D" id="3.30.930.10">
    <property type="entry name" value="Bira Bifunctional Protein, Domain 2"/>
    <property type="match status" value="1"/>
</dbReference>
<evidence type="ECO:0000259" key="13">
    <source>
        <dbReference type="PROSITE" id="PS50862"/>
    </source>
</evidence>
<keyword evidence="9 11" id="KW-0030">Aminoacyl-tRNA synthetase</keyword>
<proteinExistence type="inferred from homology"/>
<evidence type="ECO:0000256" key="2">
    <source>
        <dbReference type="ARBA" id="ARBA00008226"/>
    </source>
</evidence>
<dbReference type="InterPro" id="IPR044136">
    <property type="entry name" value="Lys-tRNA-ligase_II_N"/>
</dbReference>
<comment type="subunit">
    <text evidence="11">Homodimer.</text>
</comment>
<organism evidence="14 15">
    <name type="scientific">Stygiobacter electus</name>
    <dbReference type="NCBI Taxonomy" id="3032292"/>
    <lineage>
        <taxon>Bacteria</taxon>
        <taxon>Pseudomonadati</taxon>
        <taxon>Ignavibacteriota</taxon>
        <taxon>Ignavibacteria</taxon>
        <taxon>Ignavibacteriales</taxon>
        <taxon>Melioribacteraceae</taxon>
        <taxon>Stygiobacter</taxon>
    </lineage>
</organism>
<dbReference type="FunFam" id="2.40.50.140:FF:000024">
    <property type="entry name" value="Lysine--tRNA ligase"/>
    <property type="match status" value="1"/>
</dbReference>
<gene>
    <name evidence="11 14" type="primary">lysS</name>
    <name evidence="14" type="ORF">P0M35_04700</name>
</gene>
<dbReference type="GO" id="GO:0005829">
    <property type="term" value="C:cytosol"/>
    <property type="evidence" value="ECO:0007669"/>
    <property type="project" value="TreeGrafter"/>
</dbReference>
<evidence type="ECO:0000256" key="7">
    <source>
        <dbReference type="ARBA" id="ARBA00022840"/>
    </source>
</evidence>
<comment type="subcellular location">
    <subcellularLocation>
        <location evidence="1 11">Cytoplasm</location>
    </subcellularLocation>
</comment>
<dbReference type="InterPro" id="IPR018149">
    <property type="entry name" value="Lys-tRNA-synth_II_C"/>
</dbReference>
<dbReference type="Pfam" id="PF01336">
    <property type="entry name" value="tRNA_anti-codon"/>
    <property type="match status" value="1"/>
</dbReference>
<feature type="binding site" evidence="11">
    <location>
        <position position="406"/>
    </location>
    <ligand>
        <name>Mg(2+)</name>
        <dbReference type="ChEBI" id="CHEBI:18420"/>
        <label>2</label>
    </ligand>
</feature>
<dbReference type="NCBIfam" id="NF001756">
    <property type="entry name" value="PRK00484.1"/>
    <property type="match status" value="1"/>
</dbReference>
<evidence type="ECO:0000256" key="6">
    <source>
        <dbReference type="ARBA" id="ARBA00022741"/>
    </source>
</evidence>
<dbReference type="FunFam" id="3.30.930.10:FF:000238">
    <property type="entry name" value="Lysine--tRNA ligase"/>
    <property type="match status" value="1"/>
</dbReference>
<evidence type="ECO:0000313" key="15">
    <source>
        <dbReference type="Proteomes" id="UP001221302"/>
    </source>
</evidence>
<evidence type="ECO:0000256" key="4">
    <source>
        <dbReference type="ARBA" id="ARBA00022598"/>
    </source>
</evidence>
<dbReference type="InterPro" id="IPR002313">
    <property type="entry name" value="Lys-tRNA-ligase_II"/>
</dbReference>
<evidence type="ECO:0000256" key="9">
    <source>
        <dbReference type="ARBA" id="ARBA00023146"/>
    </source>
</evidence>
<keyword evidence="11 12" id="KW-0460">Magnesium</keyword>
<dbReference type="GO" id="GO:0005524">
    <property type="term" value="F:ATP binding"/>
    <property type="evidence" value="ECO:0007669"/>
    <property type="project" value="UniProtKB-UniRule"/>
</dbReference>
<evidence type="ECO:0000256" key="5">
    <source>
        <dbReference type="ARBA" id="ARBA00022723"/>
    </source>
</evidence>
<dbReference type="CDD" id="cd00775">
    <property type="entry name" value="LysRS_core"/>
    <property type="match status" value="1"/>
</dbReference>
<feature type="binding site" evidence="11">
    <location>
        <position position="406"/>
    </location>
    <ligand>
        <name>Mg(2+)</name>
        <dbReference type="ChEBI" id="CHEBI:18420"/>
        <label>1</label>
    </ligand>
</feature>
<keyword evidence="4 11" id="KW-0436">Ligase</keyword>
<dbReference type="Gene3D" id="2.40.50.140">
    <property type="entry name" value="Nucleic acid-binding proteins"/>
    <property type="match status" value="1"/>
</dbReference>
<keyword evidence="15" id="KW-1185">Reference proteome</keyword>
<comment type="caution">
    <text evidence="14">The sequence shown here is derived from an EMBL/GenBank/DDBJ whole genome shotgun (WGS) entry which is preliminary data.</text>
</comment>
<dbReference type="Pfam" id="PF00152">
    <property type="entry name" value="tRNA-synt_2"/>
    <property type="match status" value="1"/>
</dbReference>
<keyword evidence="8 11" id="KW-0648">Protein biosynthesis</keyword>
<keyword evidence="7 11" id="KW-0067">ATP-binding</keyword>
<dbReference type="PANTHER" id="PTHR42918">
    <property type="entry name" value="LYSYL-TRNA SYNTHETASE"/>
    <property type="match status" value="1"/>
</dbReference>
<dbReference type="SUPFAM" id="SSF55681">
    <property type="entry name" value="Class II aaRS and biotin synthetases"/>
    <property type="match status" value="1"/>
</dbReference>
<dbReference type="Proteomes" id="UP001221302">
    <property type="component" value="Unassembled WGS sequence"/>
</dbReference>
<keyword evidence="5 11" id="KW-0479">Metal-binding</keyword>
<dbReference type="InterPro" id="IPR012340">
    <property type="entry name" value="NA-bd_OB-fold"/>
</dbReference>
<keyword evidence="6 11" id="KW-0547">Nucleotide-binding</keyword>
<comment type="catalytic activity">
    <reaction evidence="10 11 12">
        <text>tRNA(Lys) + L-lysine + ATP = L-lysyl-tRNA(Lys) + AMP + diphosphate</text>
        <dbReference type="Rhea" id="RHEA:20792"/>
        <dbReference type="Rhea" id="RHEA-COMP:9696"/>
        <dbReference type="Rhea" id="RHEA-COMP:9697"/>
        <dbReference type="ChEBI" id="CHEBI:30616"/>
        <dbReference type="ChEBI" id="CHEBI:32551"/>
        <dbReference type="ChEBI" id="CHEBI:33019"/>
        <dbReference type="ChEBI" id="CHEBI:78442"/>
        <dbReference type="ChEBI" id="CHEBI:78529"/>
        <dbReference type="ChEBI" id="CHEBI:456215"/>
        <dbReference type="EC" id="6.1.1.6"/>
    </reaction>
</comment>
<dbReference type="EC" id="6.1.1.6" evidence="11"/>
<feature type="binding site" evidence="11">
    <location>
        <position position="399"/>
    </location>
    <ligand>
        <name>Mg(2+)</name>
        <dbReference type="ChEBI" id="CHEBI:18420"/>
        <label>1</label>
    </ligand>
</feature>
<dbReference type="AlphaFoldDB" id="A0AAE3NZQ4"/>
<accession>A0AAE3NZQ4</accession>
<dbReference type="HAMAP" id="MF_00252">
    <property type="entry name" value="Lys_tRNA_synth_class2"/>
    <property type="match status" value="1"/>
</dbReference>
<feature type="domain" description="Aminoacyl-transfer RNA synthetases class-II family profile" evidence="13">
    <location>
        <begin position="173"/>
        <end position="487"/>
    </location>
</feature>
<evidence type="ECO:0000256" key="10">
    <source>
        <dbReference type="ARBA" id="ARBA00048573"/>
    </source>
</evidence>
<dbReference type="GO" id="GO:0006430">
    <property type="term" value="P:lysyl-tRNA aminoacylation"/>
    <property type="evidence" value="ECO:0007669"/>
    <property type="project" value="UniProtKB-UniRule"/>
</dbReference>
<dbReference type="SUPFAM" id="SSF50249">
    <property type="entry name" value="Nucleic acid-binding proteins"/>
    <property type="match status" value="1"/>
</dbReference>
<dbReference type="CDD" id="cd04322">
    <property type="entry name" value="LysRS_N"/>
    <property type="match status" value="1"/>
</dbReference>
<dbReference type="PANTHER" id="PTHR42918:SF15">
    <property type="entry name" value="LYSINE--TRNA LIGASE, CHLOROPLASTIC_MITOCHONDRIAL"/>
    <property type="match status" value="1"/>
</dbReference>
<dbReference type="PROSITE" id="PS50862">
    <property type="entry name" value="AA_TRNA_LIGASE_II"/>
    <property type="match status" value="1"/>
</dbReference>
<dbReference type="InterPro" id="IPR004365">
    <property type="entry name" value="NA-bd_OB_tRNA"/>
</dbReference>
<dbReference type="GO" id="GO:0000049">
    <property type="term" value="F:tRNA binding"/>
    <property type="evidence" value="ECO:0007669"/>
    <property type="project" value="TreeGrafter"/>
</dbReference>
<dbReference type="GO" id="GO:0004824">
    <property type="term" value="F:lysine-tRNA ligase activity"/>
    <property type="evidence" value="ECO:0007669"/>
    <property type="project" value="UniProtKB-UniRule"/>
</dbReference>
<dbReference type="PRINTS" id="PR00982">
    <property type="entry name" value="TRNASYNTHLYS"/>
</dbReference>
<dbReference type="NCBIfam" id="TIGR00499">
    <property type="entry name" value="lysS_bact"/>
    <property type="match status" value="1"/>
</dbReference>
<name>A0AAE3NZQ4_9BACT</name>
<dbReference type="EMBL" id="JARGDL010000004">
    <property type="protein sequence ID" value="MDF1611439.1"/>
    <property type="molecule type" value="Genomic_DNA"/>
</dbReference>
<evidence type="ECO:0000256" key="8">
    <source>
        <dbReference type="ARBA" id="ARBA00022917"/>
    </source>
</evidence>
<evidence type="ECO:0000256" key="11">
    <source>
        <dbReference type="HAMAP-Rule" id="MF_00252"/>
    </source>
</evidence>
<dbReference type="InterPro" id="IPR006195">
    <property type="entry name" value="aa-tRNA-synth_II"/>
</dbReference>
<dbReference type="InterPro" id="IPR045864">
    <property type="entry name" value="aa-tRNA-synth_II/BPL/LPL"/>
</dbReference>
<reference evidence="14" key="1">
    <citation type="submission" date="2023-03" db="EMBL/GenBank/DDBJ databases">
        <title>Stygiobacter electus gen. nov., sp. nov., facultatively anaerobic thermotolerant bacterium of the class Ignavibacteria from a well of Yessentuki mineral water deposit.</title>
        <authorList>
            <person name="Podosokorskaya O.A."/>
            <person name="Elcheninov A.G."/>
            <person name="Petrova N.F."/>
            <person name="Zavarzina D.G."/>
            <person name="Kublanov I.V."/>
            <person name="Merkel A.Y."/>
        </authorList>
    </citation>
    <scope>NUCLEOTIDE SEQUENCE</scope>
    <source>
        <strain evidence="14">09-Me</strain>
    </source>
</reference>
<dbReference type="InterPro" id="IPR004364">
    <property type="entry name" value="Aa-tRNA-synt_II"/>
</dbReference>
<evidence type="ECO:0000256" key="3">
    <source>
        <dbReference type="ARBA" id="ARBA00022490"/>
    </source>
</evidence>
<keyword evidence="3 11" id="KW-0963">Cytoplasm</keyword>
<evidence type="ECO:0000256" key="1">
    <source>
        <dbReference type="ARBA" id="ARBA00004496"/>
    </source>
</evidence>
<protein>
    <recommendedName>
        <fullName evidence="11">Lysine--tRNA ligase</fullName>
        <ecNumber evidence="11">6.1.1.6</ecNumber>
    </recommendedName>
    <alternativeName>
        <fullName evidence="11">Lysyl-tRNA synthetase</fullName>
        <shortName evidence="11">LysRS</shortName>
    </alternativeName>
</protein>
<comment type="cofactor">
    <cofactor evidence="11 12">
        <name>Mg(2+)</name>
        <dbReference type="ChEBI" id="CHEBI:18420"/>
    </cofactor>
    <text evidence="11 12">Binds 3 Mg(2+) ions per subunit.</text>
</comment>
<evidence type="ECO:0000256" key="12">
    <source>
        <dbReference type="RuleBase" id="RU000336"/>
    </source>
</evidence>